<reference evidence="2" key="1">
    <citation type="journal article" date="2020" name="Fungal Divers.">
        <title>Resolving the Mortierellaceae phylogeny through synthesis of multi-gene phylogenetics and phylogenomics.</title>
        <authorList>
            <person name="Vandepol N."/>
            <person name="Liber J."/>
            <person name="Desiro A."/>
            <person name="Na H."/>
            <person name="Kennedy M."/>
            <person name="Barry K."/>
            <person name="Grigoriev I.V."/>
            <person name="Miller A.N."/>
            <person name="O'Donnell K."/>
            <person name="Stajich J.E."/>
            <person name="Bonito G."/>
        </authorList>
    </citation>
    <scope>NUCLEOTIDE SEQUENCE</scope>
    <source>
        <strain evidence="2">KOD1015</strain>
    </source>
</reference>
<protein>
    <submittedName>
        <fullName evidence="2">Uncharacterized protein</fullName>
    </submittedName>
</protein>
<organism evidence="2 3">
    <name type="scientific">Lunasporangiospora selenospora</name>
    <dbReference type="NCBI Taxonomy" id="979761"/>
    <lineage>
        <taxon>Eukaryota</taxon>
        <taxon>Fungi</taxon>
        <taxon>Fungi incertae sedis</taxon>
        <taxon>Mucoromycota</taxon>
        <taxon>Mortierellomycotina</taxon>
        <taxon>Mortierellomycetes</taxon>
        <taxon>Mortierellales</taxon>
        <taxon>Mortierellaceae</taxon>
        <taxon>Lunasporangiospora</taxon>
    </lineage>
</organism>
<name>A0A9P6FQ16_9FUNG</name>
<evidence type="ECO:0000313" key="2">
    <source>
        <dbReference type="EMBL" id="KAF9579517.1"/>
    </source>
</evidence>
<comment type="caution">
    <text evidence="2">The sequence shown here is derived from an EMBL/GenBank/DDBJ whole genome shotgun (WGS) entry which is preliminary data.</text>
</comment>
<dbReference type="Proteomes" id="UP000780801">
    <property type="component" value="Unassembled WGS sequence"/>
</dbReference>
<dbReference type="AlphaFoldDB" id="A0A9P6FQ16"/>
<evidence type="ECO:0000313" key="3">
    <source>
        <dbReference type="Proteomes" id="UP000780801"/>
    </source>
</evidence>
<sequence>MRSLLVYVLAVALPALSLASQESFCEGESSHQGLLFGRPAQSNKVQELPGYVFIDNDRIVARVHGPTFWHIKGELSKTIELDTLFDPVTFTLNHPVDFDGPFTGSISEGEIVLRWKSGATITGRSDYGNYEVSGVAKAWFTP</sequence>
<keyword evidence="3" id="KW-1185">Reference proteome</keyword>
<accession>A0A9P6FQ16</accession>
<feature type="chain" id="PRO_5040161962" evidence="1">
    <location>
        <begin position="20"/>
        <end position="142"/>
    </location>
</feature>
<dbReference type="OrthoDB" id="2368484at2759"/>
<proteinExistence type="predicted"/>
<evidence type="ECO:0000256" key="1">
    <source>
        <dbReference type="SAM" id="SignalP"/>
    </source>
</evidence>
<feature type="signal peptide" evidence="1">
    <location>
        <begin position="1"/>
        <end position="19"/>
    </location>
</feature>
<keyword evidence="1" id="KW-0732">Signal</keyword>
<gene>
    <name evidence="2" type="ORF">BGW38_004196</name>
</gene>
<dbReference type="EMBL" id="JAABOA010002702">
    <property type="protein sequence ID" value="KAF9579517.1"/>
    <property type="molecule type" value="Genomic_DNA"/>
</dbReference>